<feature type="transmembrane region" description="Helical" evidence="8">
    <location>
        <begin position="301"/>
        <end position="326"/>
    </location>
</feature>
<evidence type="ECO:0000256" key="5">
    <source>
        <dbReference type="ARBA" id="ARBA00022989"/>
    </source>
</evidence>
<gene>
    <name evidence="9" type="ORF">SAMN04488544_3626</name>
</gene>
<feature type="transmembrane region" description="Helical" evidence="8">
    <location>
        <begin position="198"/>
        <end position="216"/>
    </location>
</feature>
<feature type="transmembrane region" description="Helical" evidence="8">
    <location>
        <begin position="92"/>
        <end position="112"/>
    </location>
</feature>
<evidence type="ECO:0000256" key="8">
    <source>
        <dbReference type="SAM" id="Phobius"/>
    </source>
</evidence>
<feature type="region of interest" description="Disordered" evidence="7">
    <location>
        <begin position="375"/>
        <end position="425"/>
    </location>
</feature>
<keyword evidence="4 8" id="KW-0812">Transmembrane</keyword>
<keyword evidence="10" id="KW-1185">Reference proteome</keyword>
<evidence type="ECO:0000256" key="4">
    <source>
        <dbReference type="ARBA" id="ARBA00022692"/>
    </source>
</evidence>
<evidence type="ECO:0000256" key="3">
    <source>
        <dbReference type="ARBA" id="ARBA00022475"/>
    </source>
</evidence>
<reference evidence="10" key="1">
    <citation type="submission" date="2016-10" db="EMBL/GenBank/DDBJ databases">
        <authorList>
            <person name="Varghese N."/>
            <person name="Submissions S."/>
        </authorList>
    </citation>
    <scope>NUCLEOTIDE SEQUENCE [LARGE SCALE GENOMIC DNA]</scope>
    <source>
        <strain evidence="10">DSM 21743</strain>
    </source>
</reference>
<sequence length="425" mass="44766">MDLLRHLGDALSESGHMAWQIAWSLVLGFVLAAVIQAVVGKGTISRALPDDRPVTLLKASGFGMASSSCSYAAAALARTLFRKGASFTASMVFQIASTNLVVELGIILWLLIGWRFTLAELVGGLVMIVVVALLLRLLPAPLVVEARRQADRGLAGSMEGHAAMDMSVGGEGGLLRRLLSPAGLTSVAQIFVMEWAAVLRDLVIGLLLAGAAAAWIPDSFWRTVFAAQDPVVAQVVGPLVGPLVAVATFVCSVGNVPLAAVLWNGGISFGGVVAFLFADLLIVPILLIYRRYYGWRTTVRLVGIFYAAAVVAGYVVELAFTAVGLVPQGPRSASTGDEAITWNYTTVLNIAFLALAAVLVVRFLTTGGASMLLKMGGGPDGGHPAPDDDTQDHHSHDHRARDHHHDAGSEGGRTDQARPRGPSRP</sequence>
<keyword evidence="5 8" id="KW-1133">Transmembrane helix</keyword>
<evidence type="ECO:0000313" key="10">
    <source>
        <dbReference type="Proteomes" id="UP000198825"/>
    </source>
</evidence>
<keyword evidence="6 8" id="KW-0472">Membrane</keyword>
<dbReference type="AlphaFoldDB" id="A0A1H2NAP6"/>
<keyword evidence="3" id="KW-1003">Cell membrane</keyword>
<protein>
    <recommendedName>
        <fullName evidence="11">Permease</fullName>
    </recommendedName>
</protein>
<dbReference type="PANTHER" id="PTHR42775:SF1">
    <property type="entry name" value="PERMEASE RV2963-RELATED"/>
    <property type="match status" value="1"/>
</dbReference>
<evidence type="ECO:0000256" key="7">
    <source>
        <dbReference type="SAM" id="MobiDB-lite"/>
    </source>
</evidence>
<feature type="transmembrane region" description="Helical" evidence="8">
    <location>
        <begin position="236"/>
        <end position="263"/>
    </location>
</feature>
<accession>A0A1H2NAP6</accession>
<feature type="compositionally biased region" description="Basic and acidic residues" evidence="7">
    <location>
        <begin position="391"/>
        <end position="418"/>
    </location>
</feature>
<name>A0A1H2NAP6_9ACTN</name>
<dbReference type="Proteomes" id="UP000198825">
    <property type="component" value="Chromosome I"/>
</dbReference>
<feature type="transmembrane region" description="Helical" evidence="8">
    <location>
        <begin position="118"/>
        <end position="138"/>
    </location>
</feature>
<evidence type="ECO:0000256" key="1">
    <source>
        <dbReference type="ARBA" id="ARBA00004651"/>
    </source>
</evidence>
<evidence type="ECO:0000313" key="9">
    <source>
        <dbReference type="EMBL" id="SDV02368.1"/>
    </source>
</evidence>
<dbReference type="PANTHER" id="PTHR42775">
    <property type="entry name" value="PERMEASE RV2963-RELATED"/>
    <property type="match status" value="1"/>
</dbReference>
<evidence type="ECO:0000256" key="2">
    <source>
        <dbReference type="ARBA" id="ARBA00006386"/>
    </source>
</evidence>
<dbReference type="RefSeq" id="WP_091077642.1">
    <property type="nucleotide sequence ID" value="NZ_LT629799.1"/>
</dbReference>
<dbReference type="InterPro" id="IPR005524">
    <property type="entry name" value="DUF318"/>
</dbReference>
<dbReference type="InterPro" id="IPR053166">
    <property type="entry name" value="UPF0718_permease"/>
</dbReference>
<dbReference type="GO" id="GO:0005886">
    <property type="term" value="C:plasma membrane"/>
    <property type="evidence" value="ECO:0007669"/>
    <property type="project" value="UniProtKB-SubCell"/>
</dbReference>
<dbReference type="OrthoDB" id="9811980at2"/>
<dbReference type="STRING" id="546874.SAMN04488544_3626"/>
<feature type="transmembrane region" description="Helical" evidence="8">
    <location>
        <begin position="59"/>
        <end position="80"/>
    </location>
</feature>
<dbReference type="Pfam" id="PF03773">
    <property type="entry name" value="ArsP_1"/>
    <property type="match status" value="1"/>
</dbReference>
<evidence type="ECO:0008006" key="11">
    <source>
        <dbReference type="Google" id="ProtNLM"/>
    </source>
</evidence>
<feature type="transmembrane region" description="Helical" evidence="8">
    <location>
        <begin position="21"/>
        <end position="39"/>
    </location>
</feature>
<comment type="similarity">
    <text evidence="2">Belongs to the UPF0718 family.</text>
</comment>
<proteinExistence type="inferred from homology"/>
<feature type="transmembrane region" description="Helical" evidence="8">
    <location>
        <begin position="346"/>
        <end position="365"/>
    </location>
</feature>
<dbReference type="EMBL" id="LT629799">
    <property type="protein sequence ID" value="SDV02368.1"/>
    <property type="molecule type" value="Genomic_DNA"/>
</dbReference>
<evidence type="ECO:0000256" key="6">
    <source>
        <dbReference type="ARBA" id="ARBA00023136"/>
    </source>
</evidence>
<comment type="subcellular location">
    <subcellularLocation>
        <location evidence="1">Cell membrane</location>
        <topology evidence="1">Multi-pass membrane protein</topology>
    </subcellularLocation>
</comment>
<organism evidence="9 10">
    <name type="scientific">Microlunatus sagamiharensis</name>
    <dbReference type="NCBI Taxonomy" id="546874"/>
    <lineage>
        <taxon>Bacteria</taxon>
        <taxon>Bacillati</taxon>
        <taxon>Actinomycetota</taxon>
        <taxon>Actinomycetes</taxon>
        <taxon>Propionibacteriales</taxon>
        <taxon>Propionibacteriaceae</taxon>
        <taxon>Microlunatus</taxon>
    </lineage>
</organism>
<feature type="transmembrane region" description="Helical" evidence="8">
    <location>
        <begin position="269"/>
        <end position="289"/>
    </location>
</feature>